<feature type="region of interest" description="Disordered" evidence="1">
    <location>
        <begin position="17"/>
        <end position="38"/>
    </location>
</feature>
<comment type="caution">
    <text evidence="2">The sequence shown here is derived from an EMBL/GenBank/DDBJ whole genome shotgun (WGS) entry which is preliminary data.</text>
</comment>
<gene>
    <name evidence="2" type="ORF">Bpfe_026384</name>
</gene>
<evidence type="ECO:0000313" key="3">
    <source>
        <dbReference type="Proteomes" id="UP001233172"/>
    </source>
</evidence>
<dbReference type="Proteomes" id="UP001233172">
    <property type="component" value="Unassembled WGS sequence"/>
</dbReference>
<reference evidence="2" key="1">
    <citation type="journal article" date="2023" name="PLoS Negl. Trop. Dis.">
        <title>A genome sequence for Biomphalaria pfeifferi, the major vector snail for the human-infecting parasite Schistosoma mansoni.</title>
        <authorList>
            <person name="Bu L."/>
            <person name="Lu L."/>
            <person name="Laidemitt M.R."/>
            <person name="Zhang S.M."/>
            <person name="Mutuku M."/>
            <person name="Mkoji G."/>
            <person name="Steinauer M."/>
            <person name="Loker E.S."/>
        </authorList>
    </citation>
    <scope>NUCLEOTIDE SEQUENCE</scope>
    <source>
        <strain evidence="2">KasaAsao</strain>
    </source>
</reference>
<sequence>MSILTFNYSNKMDDTKDNSKTFDCEGKKTKRRDNWSTEMGDQGRIRLGRPVSVLGRSRPCLTDHDLFRSTEEFGREDMKDERGRWVGEGGNEYE</sequence>
<evidence type="ECO:0000256" key="1">
    <source>
        <dbReference type="SAM" id="MobiDB-lite"/>
    </source>
</evidence>
<protein>
    <submittedName>
        <fullName evidence="2">Uncharacterized protein</fullName>
    </submittedName>
</protein>
<feature type="compositionally biased region" description="Basic and acidic residues" evidence="1">
    <location>
        <begin position="17"/>
        <end position="35"/>
    </location>
</feature>
<evidence type="ECO:0000313" key="2">
    <source>
        <dbReference type="EMBL" id="KAK0044145.1"/>
    </source>
</evidence>
<proteinExistence type="predicted"/>
<name>A0AAD8B026_BIOPF</name>
<organism evidence="2 3">
    <name type="scientific">Biomphalaria pfeifferi</name>
    <name type="common">Bloodfluke planorb</name>
    <name type="synonym">Freshwater snail</name>
    <dbReference type="NCBI Taxonomy" id="112525"/>
    <lineage>
        <taxon>Eukaryota</taxon>
        <taxon>Metazoa</taxon>
        <taxon>Spiralia</taxon>
        <taxon>Lophotrochozoa</taxon>
        <taxon>Mollusca</taxon>
        <taxon>Gastropoda</taxon>
        <taxon>Heterobranchia</taxon>
        <taxon>Euthyneura</taxon>
        <taxon>Panpulmonata</taxon>
        <taxon>Hygrophila</taxon>
        <taxon>Lymnaeoidea</taxon>
        <taxon>Planorbidae</taxon>
        <taxon>Biomphalaria</taxon>
    </lineage>
</organism>
<accession>A0AAD8B026</accession>
<dbReference type="EMBL" id="JASAOG010000203">
    <property type="protein sequence ID" value="KAK0044145.1"/>
    <property type="molecule type" value="Genomic_DNA"/>
</dbReference>
<feature type="region of interest" description="Disordered" evidence="1">
    <location>
        <begin position="72"/>
        <end position="94"/>
    </location>
</feature>
<reference evidence="2" key="2">
    <citation type="submission" date="2023-04" db="EMBL/GenBank/DDBJ databases">
        <authorList>
            <person name="Bu L."/>
            <person name="Lu L."/>
            <person name="Laidemitt M.R."/>
            <person name="Zhang S.M."/>
            <person name="Mutuku M."/>
            <person name="Mkoji G."/>
            <person name="Steinauer M."/>
            <person name="Loker E.S."/>
        </authorList>
    </citation>
    <scope>NUCLEOTIDE SEQUENCE</scope>
    <source>
        <strain evidence="2">KasaAsao</strain>
        <tissue evidence="2">Whole Snail</tissue>
    </source>
</reference>
<keyword evidence="3" id="KW-1185">Reference proteome</keyword>
<dbReference type="AlphaFoldDB" id="A0AAD8B026"/>
<feature type="compositionally biased region" description="Basic and acidic residues" evidence="1">
    <location>
        <begin position="72"/>
        <end position="85"/>
    </location>
</feature>